<reference evidence="3" key="3">
    <citation type="submission" date="2011-03" db="EMBL/GenBank/DDBJ databases">
        <title>Annotation of Magnaporthe poae ATCC 64411.</title>
        <authorList>
            <person name="Ma L.-J."/>
            <person name="Dead R."/>
            <person name="Young S.K."/>
            <person name="Zeng Q."/>
            <person name="Gargeya S."/>
            <person name="Fitzgerald M."/>
            <person name="Haas B."/>
            <person name="Abouelleil A."/>
            <person name="Alvarado L."/>
            <person name="Arachchi H.M."/>
            <person name="Berlin A."/>
            <person name="Brown A."/>
            <person name="Chapman S.B."/>
            <person name="Chen Z."/>
            <person name="Dunbar C."/>
            <person name="Freedman E."/>
            <person name="Gearin G."/>
            <person name="Gellesch M."/>
            <person name="Goldberg J."/>
            <person name="Griggs A."/>
            <person name="Gujja S."/>
            <person name="Heiman D."/>
            <person name="Howarth C."/>
            <person name="Larson L."/>
            <person name="Lui A."/>
            <person name="MacDonald P.J.P."/>
            <person name="Mehta T."/>
            <person name="Montmayeur A."/>
            <person name="Murphy C."/>
            <person name="Neiman D."/>
            <person name="Pearson M."/>
            <person name="Priest M."/>
            <person name="Roberts A."/>
            <person name="Saif S."/>
            <person name="Shea T."/>
            <person name="Shenoy N."/>
            <person name="Sisk P."/>
            <person name="Stolte C."/>
            <person name="Sykes S."/>
            <person name="Yandava C."/>
            <person name="Wortman J."/>
            <person name="Nusbaum C."/>
            <person name="Birren B."/>
        </authorList>
    </citation>
    <scope>NUCLEOTIDE SEQUENCE</scope>
    <source>
        <strain evidence="3">ATCC 64411</strain>
    </source>
</reference>
<reference evidence="4" key="5">
    <citation type="submission" date="2015-06" db="UniProtKB">
        <authorList>
            <consortium name="EnsemblFungi"/>
        </authorList>
    </citation>
    <scope>IDENTIFICATION</scope>
    <source>
        <strain evidence="4">ATCC 64411</strain>
    </source>
</reference>
<evidence type="ECO:0000256" key="2">
    <source>
        <dbReference type="SAM" id="SignalP"/>
    </source>
</evidence>
<keyword evidence="2" id="KW-0732">Signal</keyword>
<dbReference type="Proteomes" id="UP000011715">
    <property type="component" value="Unassembled WGS sequence"/>
</dbReference>
<dbReference type="EMBL" id="GL876968">
    <property type="protein sequence ID" value="KLU84575.1"/>
    <property type="molecule type" value="Genomic_DNA"/>
</dbReference>
<reference evidence="5" key="1">
    <citation type="submission" date="2010-05" db="EMBL/GenBank/DDBJ databases">
        <title>The genome sequence of Magnaporthe poae strain ATCC 64411.</title>
        <authorList>
            <person name="Ma L.-J."/>
            <person name="Dead R."/>
            <person name="Young S."/>
            <person name="Zeng Q."/>
            <person name="Koehrsen M."/>
            <person name="Alvarado L."/>
            <person name="Berlin A."/>
            <person name="Chapman S.B."/>
            <person name="Chen Z."/>
            <person name="Freedman E."/>
            <person name="Gellesch M."/>
            <person name="Goldberg J."/>
            <person name="Griggs A."/>
            <person name="Gujja S."/>
            <person name="Heilman E.R."/>
            <person name="Heiman D."/>
            <person name="Hepburn T."/>
            <person name="Howarth C."/>
            <person name="Jen D."/>
            <person name="Larson L."/>
            <person name="Mehta T."/>
            <person name="Neiman D."/>
            <person name="Pearson M."/>
            <person name="Roberts A."/>
            <person name="Saif S."/>
            <person name="Shea T."/>
            <person name="Shenoy N."/>
            <person name="Sisk P."/>
            <person name="Stolte C."/>
            <person name="Sykes S."/>
            <person name="Walk T."/>
            <person name="White J."/>
            <person name="Yandava C."/>
            <person name="Haas B."/>
            <person name="Nusbaum C."/>
            <person name="Birren B."/>
        </authorList>
    </citation>
    <scope>NUCLEOTIDE SEQUENCE [LARGE SCALE GENOMIC DNA]</scope>
    <source>
        <strain evidence="5">ATCC 64411 / 73-15</strain>
    </source>
</reference>
<evidence type="ECO:0000256" key="1">
    <source>
        <dbReference type="SAM" id="MobiDB-lite"/>
    </source>
</evidence>
<evidence type="ECO:0008006" key="6">
    <source>
        <dbReference type="Google" id="ProtNLM"/>
    </source>
</evidence>
<sequence length="119" mass="13204">MMGRRNLSHILLILIIIILLLLMPCASRAAAVGDVPPRTKEGTEKECDLLRSNRSQAGRCQEACPRSFAKHLQVRYTRSNRGARGTAIYYCTRPAVPAAATPHHGLRSREASKLGRRLI</sequence>
<protein>
    <recommendedName>
        <fullName evidence="6">Secreted protein</fullName>
    </recommendedName>
</protein>
<feature type="chain" id="PRO_5009385421" description="Secreted protein" evidence="2">
    <location>
        <begin position="30"/>
        <end position="119"/>
    </location>
</feature>
<reference evidence="4" key="4">
    <citation type="journal article" date="2015" name="G3 (Bethesda)">
        <title>Genome sequences of three phytopathogenic species of the Magnaporthaceae family of fungi.</title>
        <authorList>
            <person name="Okagaki L.H."/>
            <person name="Nunes C.C."/>
            <person name="Sailsbery J."/>
            <person name="Clay B."/>
            <person name="Brown D."/>
            <person name="John T."/>
            <person name="Oh Y."/>
            <person name="Young N."/>
            <person name="Fitzgerald M."/>
            <person name="Haas B.J."/>
            <person name="Zeng Q."/>
            <person name="Young S."/>
            <person name="Adiconis X."/>
            <person name="Fan L."/>
            <person name="Levin J.Z."/>
            <person name="Mitchell T.K."/>
            <person name="Okubara P.A."/>
            <person name="Farman M.L."/>
            <person name="Kohn L.M."/>
            <person name="Birren B."/>
            <person name="Ma L.-J."/>
            <person name="Dean R.A."/>
        </authorList>
    </citation>
    <scope>NUCLEOTIDE SEQUENCE</scope>
    <source>
        <strain evidence="4">ATCC 64411 / 73-15</strain>
    </source>
</reference>
<dbReference type="EMBL" id="ADBL01000864">
    <property type="status" value="NOT_ANNOTATED_CDS"/>
    <property type="molecule type" value="Genomic_DNA"/>
</dbReference>
<reference evidence="3" key="2">
    <citation type="submission" date="2010-05" db="EMBL/GenBank/DDBJ databases">
        <title>The Genome Sequence of Magnaporthe poae strain ATCC 64411.</title>
        <authorList>
            <consortium name="The Broad Institute Genome Sequencing Platform"/>
            <consortium name="Broad Institute Genome Sequencing Center for Infectious Disease"/>
            <person name="Ma L.-J."/>
            <person name="Dead R."/>
            <person name="Young S."/>
            <person name="Zeng Q."/>
            <person name="Koehrsen M."/>
            <person name="Alvarado L."/>
            <person name="Berlin A."/>
            <person name="Chapman S.B."/>
            <person name="Chen Z."/>
            <person name="Freedman E."/>
            <person name="Gellesch M."/>
            <person name="Goldberg J."/>
            <person name="Griggs A."/>
            <person name="Gujja S."/>
            <person name="Heilman E.R."/>
            <person name="Heiman D."/>
            <person name="Hepburn T."/>
            <person name="Howarth C."/>
            <person name="Jen D."/>
            <person name="Larson L."/>
            <person name="Mehta T."/>
            <person name="Neiman D."/>
            <person name="Pearson M."/>
            <person name="Roberts A."/>
            <person name="Saif S."/>
            <person name="Shea T."/>
            <person name="Shenoy N."/>
            <person name="Sisk P."/>
            <person name="Stolte C."/>
            <person name="Sykes S."/>
            <person name="Walk T."/>
            <person name="White J."/>
            <person name="Yandava C."/>
            <person name="Haas B."/>
            <person name="Nusbaum C."/>
            <person name="Birren B."/>
        </authorList>
    </citation>
    <scope>NUCLEOTIDE SEQUENCE</scope>
    <source>
        <strain evidence="3">ATCC 64411</strain>
    </source>
</reference>
<name>A0A0C4DUH6_MAGP6</name>
<organism evidence="4 5">
    <name type="scientific">Magnaporthiopsis poae (strain ATCC 64411 / 73-15)</name>
    <name type="common">Kentucky bluegrass fungus</name>
    <name type="synonym">Magnaporthe poae</name>
    <dbReference type="NCBI Taxonomy" id="644358"/>
    <lineage>
        <taxon>Eukaryota</taxon>
        <taxon>Fungi</taxon>
        <taxon>Dikarya</taxon>
        <taxon>Ascomycota</taxon>
        <taxon>Pezizomycotina</taxon>
        <taxon>Sordariomycetes</taxon>
        <taxon>Sordariomycetidae</taxon>
        <taxon>Magnaporthales</taxon>
        <taxon>Magnaporthaceae</taxon>
        <taxon>Magnaporthiopsis</taxon>
    </lineage>
</organism>
<feature type="region of interest" description="Disordered" evidence="1">
    <location>
        <begin position="99"/>
        <end position="119"/>
    </location>
</feature>
<feature type="signal peptide" evidence="2">
    <location>
        <begin position="1"/>
        <end position="29"/>
    </location>
</feature>
<evidence type="ECO:0000313" key="5">
    <source>
        <dbReference type="Proteomes" id="UP000011715"/>
    </source>
</evidence>
<evidence type="ECO:0000313" key="3">
    <source>
        <dbReference type="EMBL" id="KLU84575.1"/>
    </source>
</evidence>
<accession>A0A0C4DUH6</accession>
<dbReference type="AlphaFoldDB" id="A0A0C4DUH6"/>
<proteinExistence type="predicted"/>
<gene>
    <name evidence="3" type="ORF">MAPG_03615</name>
</gene>
<dbReference type="EnsemblFungi" id="MAPG_03615T0">
    <property type="protein sequence ID" value="MAPG_03615T0"/>
    <property type="gene ID" value="MAPG_03615"/>
</dbReference>
<keyword evidence="5" id="KW-1185">Reference proteome</keyword>
<dbReference type="VEuPathDB" id="FungiDB:MAPG_03615"/>
<evidence type="ECO:0000313" key="4">
    <source>
        <dbReference type="EnsemblFungi" id="MAPG_03615T0"/>
    </source>
</evidence>